<dbReference type="EMBL" id="JAGRYU010000004">
    <property type="protein sequence ID" value="MBU4680768.1"/>
    <property type="molecule type" value="Genomic_DNA"/>
</dbReference>
<protein>
    <submittedName>
        <fullName evidence="3">Helix-turn-helix domain-containing protein</fullName>
    </submittedName>
</protein>
<dbReference type="PANTHER" id="PTHR11019">
    <property type="entry name" value="HTH-TYPE TRANSCRIPTIONAL REGULATOR NIMR"/>
    <property type="match status" value="1"/>
</dbReference>
<dbReference type="Pfam" id="PF12833">
    <property type="entry name" value="HTH_18"/>
    <property type="match status" value="1"/>
</dbReference>
<dbReference type="SMART" id="SM00342">
    <property type="entry name" value="HTH_ARAC"/>
    <property type="match status" value="1"/>
</dbReference>
<evidence type="ECO:0000313" key="4">
    <source>
        <dbReference type="Proteomes" id="UP000686327"/>
    </source>
</evidence>
<accession>A0ABS6DC32</accession>
<name>A0ABS6DC32_9ENTR</name>
<feature type="domain" description="HTH araC/xylS-type" evidence="2">
    <location>
        <begin position="160"/>
        <end position="257"/>
    </location>
</feature>
<comment type="caution">
    <text evidence="3">The sequence shown here is derived from an EMBL/GenBank/DDBJ whole genome shotgun (WGS) entry which is preliminary data.</text>
</comment>
<evidence type="ECO:0000256" key="1">
    <source>
        <dbReference type="ARBA" id="ARBA00023125"/>
    </source>
</evidence>
<evidence type="ECO:0000313" key="3">
    <source>
        <dbReference type="EMBL" id="MBU4680768.1"/>
    </source>
</evidence>
<reference evidence="4" key="2">
    <citation type="submission" date="2023-07" db="EMBL/GenBank/DDBJ databases">
        <title>Cedecea davisae an AmpC producer and its therapeutic implications.</title>
        <authorList>
            <person name="Notter J."/>
        </authorList>
    </citation>
    <scope>NUCLEOTIDE SEQUENCE [LARGE SCALE GENOMIC DNA]</scope>
    <source>
        <strain evidence="4">1</strain>
    </source>
</reference>
<sequence>MIICWRATMSGSPLPTIVASGMSHPRGDEVTFHHHLQGQLSIALQGTIRLQTENGWWLATPGNGIWVPPGVPHRAVYAEQSRLINLRFAGGFESQLPQLCTLVVASTLLTELAKEALAIYETGEADAQLEPISQLIHFQIRKHVLKVELFVAEGKDKRLRIITQLLREDPACNKTLDQLAAEAFTSPRTLGRLFENETGMSFTRWRERLRIIGAVEKLVNGEPIIRVAGDMGYQSASSFTTAFTRIIGSPPARYLKATLGPDKS</sequence>
<dbReference type="PROSITE" id="PS01124">
    <property type="entry name" value="HTH_ARAC_FAMILY_2"/>
    <property type="match status" value="1"/>
</dbReference>
<reference evidence="3 4" key="1">
    <citation type="submission" date="2021-04" db="EMBL/GenBank/DDBJ databases">
        <authorList>
            <person name="Seiffert S.N."/>
        </authorList>
    </citation>
    <scope>NUCLEOTIDE SEQUENCE [LARGE SCALE GENOMIC DNA]</scope>
    <source>
        <strain evidence="3 4">1</strain>
    </source>
</reference>
<evidence type="ECO:0000259" key="2">
    <source>
        <dbReference type="PROSITE" id="PS01124"/>
    </source>
</evidence>
<dbReference type="InterPro" id="IPR003313">
    <property type="entry name" value="AraC-bd"/>
</dbReference>
<dbReference type="Pfam" id="PF02311">
    <property type="entry name" value="AraC_binding"/>
    <property type="match status" value="1"/>
</dbReference>
<keyword evidence="1" id="KW-0238">DNA-binding</keyword>
<dbReference type="Proteomes" id="UP000686327">
    <property type="component" value="Unassembled WGS sequence"/>
</dbReference>
<dbReference type="InterPro" id="IPR018060">
    <property type="entry name" value="HTH_AraC"/>
</dbReference>
<keyword evidence="4" id="KW-1185">Reference proteome</keyword>
<proteinExistence type="predicted"/>
<gene>
    <name evidence="3" type="ORF">KC222_01915</name>
</gene>
<dbReference type="PANTHER" id="PTHR11019:SF199">
    <property type="entry name" value="HTH-TYPE TRANSCRIPTIONAL REGULATOR NIMR"/>
    <property type="match status" value="1"/>
</dbReference>
<organism evidence="3 4">
    <name type="scientific">Cedecea davisae</name>
    <dbReference type="NCBI Taxonomy" id="158484"/>
    <lineage>
        <taxon>Bacteria</taxon>
        <taxon>Pseudomonadati</taxon>
        <taxon>Pseudomonadota</taxon>
        <taxon>Gammaproteobacteria</taxon>
        <taxon>Enterobacterales</taxon>
        <taxon>Enterobacteriaceae</taxon>
        <taxon>Cedecea</taxon>
    </lineage>
</organism>